<dbReference type="AlphaFoldDB" id="A0A6L8W6X1"/>
<dbReference type="GO" id="GO:0044781">
    <property type="term" value="P:bacterial-type flagellum organization"/>
    <property type="evidence" value="ECO:0007669"/>
    <property type="project" value="InterPro"/>
</dbReference>
<proteinExistence type="predicted"/>
<evidence type="ECO:0000313" key="3">
    <source>
        <dbReference type="Proteomes" id="UP000476030"/>
    </source>
</evidence>
<gene>
    <name evidence="2" type="ORF">GQE98_09200</name>
</gene>
<evidence type="ECO:0000256" key="1">
    <source>
        <dbReference type="SAM" id="MobiDB-lite"/>
    </source>
</evidence>
<comment type="caution">
    <text evidence="2">The sequence shown here is derived from an EMBL/GenBank/DDBJ whole genome shotgun (WGS) entry which is preliminary data.</text>
</comment>
<dbReference type="InterPro" id="IPR019704">
    <property type="entry name" value="Flagellar_assmbl_FliX_class2"/>
</dbReference>
<keyword evidence="2" id="KW-0282">Flagellum</keyword>
<keyword evidence="3" id="KW-1185">Reference proteome</keyword>
<feature type="region of interest" description="Disordered" evidence="1">
    <location>
        <begin position="1"/>
        <end position="31"/>
    </location>
</feature>
<reference evidence="2 3" key="1">
    <citation type="submission" date="2019-12" db="EMBL/GenBank/DDBJ databases">
        <title>Snethiella sp. nov. sp. isolated from sea sand.</title>
        <authorList>
            <person name="Kim J."/>
            <person name="Jeong S.E."/>
            <person name="Jung H.S."/>
            <person name="Jeon C.O."/>
        </authorList>
    </citation>
    <scope>NUCLEOTIDE SEQUENCE [LARGE SCALE GENOMIC DNA]</scope>
    <source>
        <strain evidence="2 3">DP05</strain>
    </source>
</reference>
<sequence length="139" mass="14123">MKVGGPGRTSAASGSKGGKASQKSGAKFSVESDPVEASVAGGVSSSSPISSIDALVALQGVDDNLPKGNKKALAKGHDLLEKLESIRDGLLTGSLTADKLKQLQATLSGYNVADADPALQQVIKDIEVRAAVELAKFGY</sequence>
<keyword evidence="2" id="KW-0969">Cilium</keyword>
<evidence type="ECO:0000313" key="2">
    <source>
        <dbReference type="EMBL" id="MZR30808.1"/>
    </source>
</evidence>
<dbReference type="Proteomes" id="UP000476030">
    <property type="component" value="Unassembled WGS sequence"/>
</dbReference>
<dbReference type="RefSeq" id="WP_161315358.1">
    <property type="nucleotide sequence ID" value="NZ_WTUW01000002.1"/>
</dbReference>
<dbReference type="EMBL" id="WTUW01000002">
    <property type="protein sequence ID" value="MZR30808.1"/>
    <property type="molecule type" value="Genomic_DNA"/>
</dbReference>
<feature type="compositionally biased region" description="Low complexity" evidence="1">
    <location>
        <begin position="10"/>
        <end position="27"/>
    </location>
</feature>
<keyword evidence="2" id="KW-0966">Cell projection</keyword>
<organism evidence="2 3">
    <name type="scientific">Sneathiella litorea</name>
    <dbReference type="NCBI Taxonomy" id="2606216"/>
    <lineage>
        <taxon>Bacteria</taxon>
        <taxon>Pseudomonadati</taxon>
        <taxon>Pseudomonadota</taxon>
        <taxon>Alphaproteobacteria</taxon>
        <taxon>Sneathiellales</taxon>
        <taxon>Sneathiellaceae</taxon>
        <taxon>Sneathiella</taxon>
    </lineage>
</organism>
<protein>
    <submittedName>
        <fullName evidence="2">Flagellar assembly protein FliX</fullName>
    </submittedName>
</protein>
<name>A0A6L8W6X1_9PROT</name>
<dbReference type="Pfam" id="PF10768">
    <property type="entry name" value="FliX"/>
    <property type="match status" value="1"/>
</dbReference>
<accession>A0A6L8W6X1</accession>